<accession>A0A381W8A7</accession>
<name>A0A381W8A7_9ZZZZ</name>
<protein>
    <recommendedName>
        <fullName evidence="2">HTH tetR-type domain-containing protein</fullName>
    </recommendedName>
</protein>
<dbReference type="GO" id="GO:0003700">
    <property type="term" value="F:DNA-binding transcription factor activity"/>
    <property type="evidence" value="ECO:0007669"/>
    <property type="project" value="TreeGrafter"/>
</dbReference>
<gene>
    <name evidence="3" type="ORF">METZ01_LOCUS101355</name>
</gene>
<dbReference type="InterPro" id="IPR001647">
    <property type="entry name" value="HTH_TetR"/>
</dbReference>
<evidence type="ECO:0000256" key="1">
    <source>
        <dbReference type="ARBA" id="ARBA00023125"/>
    </source>
</evidence>
<dbReference type="PROSITE" id="PS50977">
    <property type="entry name" value="HTH_TETR_2"/>
    <property type="match status" value="1"/>
</dbReference>
<evidence type="ECO:0000259" key="2">
    <source>
        <dbReference type="PROSITE" id="PS50977"/>
    </source>
</evidence>
<dbReference type="InterPro" id="IPR036271">
    <property type="entry name" value="Tet_transcr_reg_TetR-rel_C_sf"/>
</dbReference>
<dbReference type="GO" id="GO:0000976">
    <property type="term" value="F:transcription cis-regulatory region binding"/>
    <property type="evidence" value="ECO:0007669"/>
    <property type="project" value="TreeGrafter"/>
</dbReference>
<evidence type="ECO:0000313" key="3">
    <source>
        <dbReference type="EMBL" id="SVA48501.1"/>
    </source>
</evidence>
<dbReference type="PANTHER" id="PTHR30055">
    <property type="entry name" value="HTH-TYPE TRANSCRIPTIONAL REGULATOR RUTR"/>
    <property type="match status" value="1"/>
</dbReference>
<dbReference type="InterPro" id="IPR009057">
    <property type="entry name" value="Homeodomain-like_sf"/>
</dbReference>
<dbReference type="InterPro" id="IPR050109">
    <property type="entry name" value="HTH-type_TetR-like_transc_reg"/>
</dbReference>
<dbReference type="InterPro" id="IPR039536">
    <property type="entry name" value="TetR_C_Proteobacteria"/>
</dbReference>
<dbReference type="PANTHER" id="PTHR30055:SF146">
    <property type="entry name" value="HTH-TYPE TRANSCRIPTIONAL DUAL REGULATOR CECR"/>
    <property type="match status" value="1"/>
</dbReference>
<proteinExistence type="predicted"/>
<dbReference type="EMBL" id="UINC01010948">
    <property type="protein sequence ID" value="SVA48501.1"/>
    <property type="molecule type" value="Genomic_DNA"/>
</dbReference>
<dbReference type="Pfam" id="PF14246">
    <property type="entry name" value="TetR_C_7"/>
    <property type="match status" value="1"/>
</dbReference>
<dbReference type="Gene3D" id="1.10.357.10">
    <property type="entry name" value="Tetracycline Repressor, domain 2"/>
    <property type="match status" value="1"/>
</dbReference>
<feature type="domain" description="HTH tetR-type" evidence="2">
    <location>
        <begin position="1"/>
        <end position="37"/>
    </location>
</feature>
<dbReference type="Pfam" id="PF00440">
    <property type="entry name" value="TetR_N"/>
    <property type="match status" value="1"/>
</dbReference>
<organism evidence="3">
    <name type="scientific">marine metagenome</name>
    <dbReference type="NCBI Taxonomy" id="408172"/>
    <lineage>
        <taxon>unclassified sequences</taxon>
        <taxon>metagenomes</taxon>
        <taxon>ecological metagenomes</taxon>
    </lineage>
</organism>
<dbReference type="Gene3D" id="1.10.10.60">
    <property type="entry name" value="Homeodomain-like"/>
    <property type="match status" value="1"/>
</dbReference>
<dbReference type="SUPFAM" id="SSF46689">
    <property type="entry name" value="Homeodomain-like"/>
    <property type="match status" value="1"/>
</dbReference>
<dbReference type="AlphaFoldDB" id="A0A381W8A7"/>
<sequence>MDAIAAAADISKPTLYDYFGNKEGLFSAVLEKATDELLEPFRQLEGKGMVALMVEFAWQYADFVLRPDMLSLSRLVIGEAERFPDVGQRFHEAGPQQALTGIIRFLEQHRAEGSLEFTDGELAANDFWSLILSTPRDLYLHMPGTNLSKQEIGRYIYNGLRVFLMGYAKNTRQQLKDLETHWCSTQPTKGN</sequence>
<reference evidence="3" key="1">
    <citation type="submission" date="2018-05" db="EMBL/GenBank/DDBJ databases">
        <authorList>
            <person name="Lanie J.A."/>
            <person name="Ng W.-L."/>
            <person name="Kazmierczak K.M."/>
            <person name="Andrzejewski T.M."/>
            <person name="Davidsen T.M."/>
            <person name="Wayne K.J."/>
            <person name="Tettelin H."/>
            <person name="Glass J.I."/>
            <person name="Rusch D."/>
            <person name="Podicherti R."/>
            <person name="Tsui H.-C.T."/>
            <person name="Winkler M.E."/>
        </authorList>
    </citation>
    <scope>NUCLEOTIDE SEQUENCE</scope>
</reference>
<keyword evidence="1" id="KW-0238">DNA-binding</keyword>
<dbReference type="SUPFAM" id="SSF48498">
    <property type="entry name" value="Tetracyclin repressor-like, C-terminal domain"/>
    <property type="match status" value="1"/>
</dbReference>